<dbReference type="InterPro" id="IPR014284">
    <property type="entry name" value="RNA_pol_sigma-70_dom"/>
</dbReference>
<dbReference type="InterPro" id="IPR014304">
    <property type="entry name" value="RNA_pol_sigma-Z"/>
</dbReference>
<keyword evidence="2" id="KW-0805">Transcription regulation</keyword>
<dbReference type="AlphaFoldDB" id="A0AAE3XIP7"/>
<sequence length="183" mass="21010">MKESQIQELYNPLFLYVRKRINNQEDAEDLTQEVFLKLSKSDSDKVDSLKSWVYTIAKNTITDYYRKKKLQTEVIEDNTFVDEYNENNVVEELGGCIAAYLDKLPDDYRELMKLSEIEGVPQKEIAKQLGLNYVTVRSKIQRGRKKLKNIFSDCCTVSQGGKGSIMSYEEKSNCSSNADDGVC</sequence>
<dbReference type="InterPro" id="IPR013249">
    <property type="entry name" value="RNA_pol_sigma70_r4_t2"/>
</dbReference>
<dbReference type="Gene3D" id="1.10.10.10">
    <property type="entry name" value="Winged helix-like DNA-binding domain superfamily/Winged helix DNA-binding domain"/>
    <property type="match status" value="1"/>
</dbReference>
<dbReference type="InterPro" id="IPR036388">
    <property type="entry name" value="WH-like_DNA-bd_sf"/>
</dbReference>
<evidence type="ECO:0000256" key="5">
    <source>
        <dbReference type="NCBIfam" id="TIGR02959"/>
    </source>
</evidence>
<dbReference type="InterPro" id="IPR007627">
    <property type="entry name" value="RNA_pol_sigma70_r2"/>
</dbReference>
<reference evidence="8" key="1">
    <citation type="submission" date="2023-07" db="EMBL/GenBank/DDBJ databases">
        <title>Genomic Encyclopedia of Type Strains, Phase IV (KMG-IV): sequencing the most valuable type-strain genomes for metagenomic binning, comparative biology and taxonomic classification.</title>
        <authorList>
            <person name="Goeker M."/>
        </authorList>
    </citation>
    <scope>NUCLEOTIDE SEQUENCE</scope>
    <source>
        <strain evidence="8">DSM 26174</strain>
    </source>
</reference>
<evidence type="ECO:0000256" key="2">
    <source>
        <dbReference type="ARBA" id="ARBA00023015"/>
    </source>
</evidence>
<dbReference type="EMBL" id="JAVDQD010000002">
    <property type="protein sequence ID" value="MDR6238461.1"/>
    <property type="molecule type" value="Genomic_DNA"/>
</dbReference>
<gene>
    <name evidence="8" type="ORF">HNQ88_001498</name>
</gene>
<organism evidence="8 9">
    <name type="scientific">Aureibacter tunicatorum</name>
    <dbReference type="NCBI Taxonomy" id="866807"/>
    <lineage>
        <taxon>Bacteria</taxon>
        <taxon>Pseudomonadati</taxon>
        <taxon>Bacteroidota</taxon>
        <taxon>Cytophagia</taxon>
        <taxon>Cytophagales</taxon>
        <taxon>Persicobacteraceae</taxon>
        <taxon>Aureibacter</taxon>
    </lineage>
</organism>
<dbReference type="NCBIfam" id="TIGR02959">
    <property type="entry name" value="SigZ"/>
    <property type="match status" value="1"/>
</dbReference>
<keyword evidence="3" id="KW-0731">Sigma factor</keyword>
<name>A0AAE3XIP7_9BACT</name>
<dbReference type="PANTHER" id="PTHR43133:SF62">
    <property type="entry name" value="RNA POLYMERASE SIGMA FACTOR SIGZ"/>
    <property type="match status" value="1"/>
</dbReference>
<dbReference type="Proteomes" id="UP001185092">
    <property type="component" value="Unassembled WGS sequence"/>
</dbReference>
<evidence type="ECO:0000256" key="1">
    <source>
        <dbReference type="ARBA" id="ARBA00010641"/>
    </source>
</evidence>
<comment type="similarity">
    <text evidence="1">Belongs to the sigma-70 factor family. ECF subfamily.</text>
</comment>
<keyword evidence="9" id="KW-1185">Reference proteome</keyword>
<feature type="domain" description="RNA polymerase sigma-70 region 2" evidence="6">
    <location>
        <begin position="7"/>
        <end position="69"/>
    </location>
</feature>
<dbReference type="SUPFAM" id="SSF88946">
    <property type="entry name" value="Sigma2 domain of RNA polymerase sigma factors"/>
    <property type="match status" value="1"/>
</dbReference>
<comment type="caution">
    <text evidence="8">The sequence shown here is derived from an EMBL/GenBank/DDBJ whole genome shotgun (WGS) entry which is preliminary data.</text>
</comment>
<keyword evidence="4" id="KW-0804">Transcription</keyword>
<proteinExistence type="inferred from homology"/>
<dbReference type="InterPro" id="IPR013325">
    <property type="entry name" value="RNA_pol_sigma_r2"/>
</dbReference>
<evidence type="ECO:0000259" key="6">
    <source>
        <dbReference type="Pfam" id="PF04542"/>
    </source>
</evidence>
<dbReference type="Pfam" id="PF08281">
    <property type="entry name" value="Sigma70_r4_2"/>
    <property type="match status" value="1"/>
</dbReference>
<dbReference type="GO" id="GO:0006352">
    <property type="term" value="P:DNA-templated transcription initiation"/>
    <property type="evidence" value="ECO:0007669"/>
    <property type="project" value="InterPro"/>
</dbReference>
<feature type="domain" description="RNA polymerase sigma factor 70 region 4 type 2" evidence="7">
    <location>
        <begin position="96"/>
        <end position="147"/>
    </location>
</feature>
<evidence type="ECO:0000259" key="7">
    <source>
        <dbReference type="Pfam" id="PF08281"/>
    </source>
</evidence>
<dbReference type="CDD" id="cd06171">
    <property type="entry name" value="Sigma70_r4"/>
    <property type="match status" value="1"/>
</dbReference>
<dbReference type="GO" id="GO:0003677">
    <property type="term" value="F:DNA binding"/>
    <property type="evidence" value="ECO:0007669"/>
    <property type="project" value="InterPro"/>
</dbReference>
<evidence type="ECO:0000313" key="8">
    <source>
        <dbReference type="EMBL" id="MDR6238461.1"/>
    </source>
</evidence>
<dbReference type="Pfam" id="PF04542">
    <property type="entry name" value="Sigma70_r2"/>
    <property type="match status" value="1"/>
</dbReference>
<dbReference type="GO" id="GO:0016987">
    <property type="term" value="F:sigma factor activity"/>
    <property type="evidence" value="ECO:0007669"/>
    <property type="project" value="UniProtKB-KW"/>
</dbReference>
<protein>
    <recommendedName>
        <fullName evidence="5">RNA polymerase sigma factor SigZ</fullName>
    </recommendedName>
</protein>
<evidence type="ECO:0000256" key="3">
    <source>
        <dbReference type="ARBA" id="ARBA00023082"/>
    </source>
</evidence>
<dbReference type="Gene3D" id="1.10.1740.10">
    <property type="match status" value="1"/>
</dbReference>
<accession>A0AAE3XIP7</accession>
<evidence type="ECO:0000313" key="9">
    <source>
        <dbReference type="Proteomes" id="UP001185092"/>
    </source>
</evidence>
<dbReference type="RefSeq" id="WP_309937974.1">
    <property type="nucleotide sequence ID" value="NZ_AP025305.1"/>
</dbReference>
<dbReference type="InterPro" id="IPR039425">
    <property type="entry name" value="RNA_pol_sigma-70-like"/>
</dbReference>
<dbReference type="InterPro" id="IPR013324">
    <property type="entry name" value="RNA_pol_sigma_r3/r4-like"/>
</dbReference>
<dbReference type="SUPFAM" id="SSF88659">
    <property type="entry name" value="Sigma3 and sigma4 domains of RNA polymerase sigma factors"/>
    <property type="match status" value="1"/>
</dbReference>
<evidence type="ECO:0000256" key="4">
    <source>
        <dbReference type="ARBA" id="ARBA00023163"/>
    </source>
</evidence>
<dbReference type="PANTHER" id="PTHR43133">
    <property type="entry name" value="RNA POLYMERASE ECF-TYPE SIGMA FACTO"/>
    <property type="match status" value="1"/>
</dbReference>
<dbReference type="NCBIfam" id="TIGR02937">
    <property type="entry name" value="sigma70-ECF"/>
    <property type="match status" value="1"/>
</dbReference>